<reference evidence="9 10" key="1">
    <citation type="submission" date="2016-10" db="EMBL/GenBank/DDBJ databases">
        <authorList>
            <person name="de Groot N.N."/>
        </authorList>
    </citation>
    <scope>NUCLEOTIDE SEQUENCE [LARGE SCALE GENOMIC DNA]</scope>
    <source>
        <strain evidence="9 10">DSM 44637</strain>
    </source>
</reference>
<feature type="transmembrane region" description="Helical" evidence="7">
    <location>
        <begin position="183"/>
        <end position="201"/>
    </location>
</feature>
<dbReference type="InterPro" id="IPR011701">
    <property type="entry name" value="MFS"/>
</dbReference>
<feature type="transmembrane region" description="Helical" evidence="7">
    <location>
        <begin position="382"/>
        <end position="403"/>
    </location>
</feature>
<dbReference type="PROSITE" id="PS50850">
    <property type="entry name" value="MFS"/>
    <property type="match status" value="1"/>
</dbReference>
<gene>
    <name evidence="9" type="ORF">SAMN05421854_104516</name>
</gene>
<dbReference type="InterPro" id="IPR036259">
    <property type="entry name" value="MFS_trans_sf"/>
</dbReference>
<feature type="transmembrane region" description="Helical" evidence="7">
    <location>
        <begin position="228"/>
        <end position="254"/>
    </location>
</feature>
<evidence type="ECO:0000256" key="7">
    <source>
        <dbReference type="SAM" id="Phobius"/>
    </source>
</evidence>
<feature type="transmembrane region" description="Helical" evidence="7">
    <location>
        <begin position="260"/>
        <end position="280"/>
    </location>
</feature>
<dbReference type="Pfam" id="PF07690">
    <property type="entry name" value="MFS_1"/>
    <property type="match status" value="1"/>
</dbReference>
<feature type="transmembrane region" description="Helical" evidence="7">
    <location>
        <begin position="21"/>
        <end position="43"/>
    </location>
</feature>
<evidence type="ECO:0000313" key="10">
    <source>
        <dbReference type="Proteomes" id="UP000199137"/>
    </source>
</evidence>
<keyword evidence="4 7" id="KW-0812">Transmembrane</keyword>
<dbReference type="SUPFAM" id="SSF103473">
    <property type="entry name" value="MFS general substrate transporter"/>
    <property type="match status" value="1"/>
</dbReference>
<evidence type="ECO:0000313" key="9">
    <source>
        <dbReference type="EMBL" id="SFP24901.1"/>
    </source>
</evidence>
<dbReference type="OrthoDB" id="3177957at2"/>
<sequence length="414" mass="41852">MEYMHNSTLPTAPGRHLSHSAGFWVVACAYAALSAFGTAPTPLWPIYQQADRFGALWVTVAFAIMVVGIVVSLVFLGHLSDRLGRRRIIAPALFAALAASYVLIASTSLAALLAGRLLTGLGIGLMAASATAYLADLDRQARPHVAVPKLPGLVAAGASLGGLALGPVIAGALAEWLPDPLRLPYVVLGLLVLICLAFVLVTPETVDLAAAPPTVAPRTNLRPGQQRVFTGAALLGFAAFGATGVFSSVGALVIRDDLGIHDVFVGGMATFAVFGASAAAQLVLSRFGPQQLVVLGSACYLVGLAATAVSIADPSLALFLIAAAATGAGAGMLFKTGLSHSAESAVPASRAGVLSVFFVVAYLGMGLPSVAFGLAVGRFGSTATIIAVSVVLAALAIAGAALVSNRPSPPARRS</sequence>
<dbReference type="GO" id="GO:0005886">
    <property type="term" value="C:plasma membrane"/>
    <property type="evidence" value="ECO:0007669"/>
    <property type="project" value="UniProtKB-SubCell"/>
</dbReference>
<evidence type="ECO:0000256" key="3">
    <source>
        <dbReference type="ARBA" id="ARBA00022475"/>
    </source>
</evidence>
<feature type="transmembrane region" description="Helical" evidence="7">
    <location>
        <begin position="156"/>
        <end position="177"/>
    </location>
</feature>
<evidence type="ECO:0000256" key="4">
    <source>
        <dbReference type="ARBA" id="ARBA00022692"/>
    </source>
</evidence>
<dbReference type="PANTHER" id="PTHR23517">
    <property type="entry name" value="RESISTANCE PROTEIN MDTM, PUTATIVE-RELATED-RELATED"/>
    <property type="match status" value="1"/>
</dbReference>
<organism evidence="9 10">
    <name type="scientific">Amycolatopsis rubida</name>
    <dbReference type="NCBI Taxonomy" id="112413"/>
    <lineage>
        <taxon>Bacteria</taxon>
        <taxon>Bacillati</taxon>
        <taxon>Actinomycetota</taxon>
        <taxon>Actinomycetes</taxon>
        <taxon>Pseudonocardiales</taxon>
        <taxon>Pseudonocardiaceae</taxon>
        <taxon>Amycolatopsis</taxon>
    </lineage>
</organism>
<comment type="subcellular location">
    <subcellularLocation>
        <location evidence="1">Cell membrane</location>
        <topology evidence="1">Multi-pass membrane protein</topology>
    </subcellularLocation>
</comment>
<dbReference type="PANTHER" id="PTHR23517:SF13">
    <property type="entry name" value="MAJOR FACILITATOR SUPERFAMILY MFS_1"/>
    <property type="match status" value="1"/>
</dbReference>
<feature type="transmembrane region" description="Helical" evidence="7">
    <location>
        <begin position="354"/>
        <end position="376"/>
    </location>
</feature>
<dbReference type="Gene3D" id="1.20.1250.20">
    <property type="entry name" value="MFS general substrate transporter like domains"/>
    <property type="match status" value="2"/>
</dbReference>
<dbReference type="InterPro" id="IPR050171">
    <property type="entry name" value="MFS_Transporters"/>
</dbReference>
<dbReference type="InterPro" id="IPR020846">
    <property type="entry name" value="MFS_dom"/>
</dbReference>
<dbReference type="EMBL" id="FOWC01000004">
    <property type="protein sequence ID" value="SFP24901.1"/>
    <property type="molecule type" value="Genomic_DNA"/>
</dbReference>
<keyword evidence="3" id="KW-1003">Cell membrane</keyword>
<feature type="transmembrane region" description="Helical" evidence="7">
    <location>
        <begin position="292"/>
        <end position="311"/>
    </location>
</feature>
<name>A0A1I5NUG6_9PSEU</name>
<evidence type="ECO:0000256" key="5">
    <source>
        <dbReference type="ARBA" id="ARBA00022989"/>
    </source>
</evidence>
<accession>A0A1I5NUG6</accession>
<feature type="transmembrane region" description="Helical" evidence="7">
    <location>
        <begin position="117"/>
        <end position="135"/>
    </location>
</feature>
<dbReference type="GO" id="GO:0022857">
    <property type="term" value="F:transmembrane transporter activity"/>
    <property type="evidence" value="ECO:0007669"/>
    <property type="project" value="InterPro"/>
</dbReference>
<feature type="transmembrane region" description="Helical" evidence="7">
    <location>
        <begin position="88"/>
        <end position="111"/>
    </location>
</feature>
<feature type="transmembrane region" description="Helical" evidence="7">
    <location>
        <begin position="55"/>
        <end position="76"/>
    </location>
</feature>
<dbReference type="Proteomes" id="UP000199137">
    <property type="component" value="Unassembled WGS sequence"/>
</dbReference>
<keyword evidence="2" id="KW-0813">Transport</keyword>
<dbReference type="STRING" id="112413.SAMN05421854_104516"/>
<feature type="domain" description="Major facilitator superfamily (MFS) profile" evidence="8">
    <location>
        <begin position="1"/>
        <end position="407"/>
    </location>
</feature>
<proteinExistence type="predicted"/>
<dbReference type="AlphaFoldDB" id="A0A1I5NUG6"/>
<evidence type="ECO:0000259" key="8">
    <source>
        <dbReference type="PROSITE" id="PS50850"/>
    </source>
</evidence>
<feature type="transmembrane region" description="Helical" evidence="7">
    <location>
        <begin position="317"/>
        <end position="334"/>
    </location>
</feature>
<evidence type="ECO:0000256" key="1">
    <source>
        <dbReference type="ARBA" id="ARBA00004651"/>
    </source>
</evidence>
<keyword evidence="6 7" id="KW-0472">Membrane</keyword>
<keyword evidence="5 7" id="KW-1133">Transmembrane helix</keyword>
<protein>
    <submittedName>
        <fullName evidence="9">Predicted arabinose efflux permease, MFS family</fullName>
    </submittedName>
</protein>
<evidence type="ECO:0000256" key="6">
    <source>
        <dbReference type="ARBA" id="ARBA00023136"/>
    </source>
</evidence>
<evidence type="ECO:0000256" key="2">
    <source>
        <dbReference type="ARBA" id="ARBA00022448"/>
    </source>
</evidence>